<organism evidence="3 4">
    <name type="scientific">Saccharophagus degradans</name>
    <dbReference type="NCBI Taxonomy" id="86304"/>
    <lineage>
        <taxon>Bacteria</taxon>
        <taxon>Pseudomonadati</taxon>
        <taxon>Pseudomonadota</taxon>
        <taxon>Gammaproteobacteria</taxon>
        <taxon>Cellvibrionales</taxon>
        <taxon>Cellvibrionaceae</taxon>
        <taxon>Saccharophagus</taxon>
    </lineage>
</organism>
<keyword evidence="1" id="KW-0812">Transmembrane</keyword>
<feature type="domain" description="DUF4396" evidence="2">
    <location>
        <begin position="30"/>
        <end position="157"/>
    </location>
</feature>
<dbReference type="RefSeq" id="WP_216064853.1">
    <property type="nucleotide sequence ID" value="NZ_JAHKPP010000036.1"/>
</dbReference>
<dbReference type="InterPro" id="IPR025509">
    <property type="entry name" value="DUF4396"/>
</dbReference>
<keyword evidence="1" id="KW-0472">Membrane</keyword>
<evidence type="ECO:0000313" key="4">
    <source>
        <dbReference type="Proteomes" id="UP001169760"/>
    </source>
</evidence>
<gene>
    <name evidence="3" type="ORF">Q4521_08970</name>
</gene>
<evidence type="ECO:0000256" key="1">
    <source>
        <dbReference type="SAM" id="Phobius"/>
    </source>
</evidence>
<dbReference type="Pfam" id="PF14342">
    <property type="entry name" value="DUF4396"/>
    <property type="match status" value="1"/>
</dbReference>
<evidence type="ECO:0000259" key="2">
    <source>
        <dbReference type="Pfam" id="PF14342"/>
    </source>
</evidence>
<feature type="transmembrane region" description="Helical" evidence="1">
    <location>
        <begin position="64"/>
        <end position="86"/>
    </location>
</feature>
<accession>A0AAW7X6W0</accession>
<feature type="transmembrane region" description="Helical" evidence="1">
    <location>
        <begin position="120"/>
        <end position="147"/>
    </location>
</feature>
<dbReference type="AlphaFoldDB" id="A0AAW7X6W0"/>
<protein>
    <submittedName>
        <fullName evidence="3">DUF4396 domain-containing protein</fullName>
    </submittedName>
</protein>
<name>A0AAW7X6W0_9GAMM</name>
<dbReference type="EMBL" id="JAUOPB010000006">
    <property type="protein sequence ID" value="MDO6422603.1"/>
    <property type="molecule type" value="Genomic_DNA"/>
</dbReference>
<comment type="caution">
    <text evidence="3">The sequence shown here is derived from an EMBL/GenBank/DDBJ whole genome shotgun (WGS) entry which is preliminary data.</text>
</comment>
<proteinExistence type="predicted"/>
<feature type="transmembrane region" description="Helical" evidence="1">
    <location>
        <begin position="93"/>
        <end position="114"/>
    </location>
</feature>
<reference evidence="3" key="1">
    <citation type="submission" date="2023-07" db="EMBL/GenBank/DDBJ databases">
        <title>Genome content predicts the carbon catabolic preferences of heterotrophic bacteria.</title>
        <authorList>
            <person name="Gralka M."/>
        </authorList>
    </citation>
    <scope>NUCLEOTIDE SEQUENCE</scope>
    <source>
        <strain evidence="3">I3M17_2</strain>
    </source>
</reference>
<evidence type="ECO:0000313" key="3">
    <source>
        <dbReference type="EMBL" id="MDO6422603.1"/>
    </source>
</evidence>
<feature type="transmembrane region" description="Helical" evidence="1">
    <location>
        <begin position="34"/>
        <end position="58"/>
    </location>
</feature>
<keyword evidence="1" id="KW-1133">Transmembrane helix</keyword>
<dbReference type="Proteomes" id="UP001169760">
    <property type="component" value="Unassembled WGS sequence"/>
</dbReference>
<sequence length="160" mass="17587">MATQHLGATGPFCNKNTQSSGGFWRDKKVWQRSAYNTGWCLLGCAIGDFGTILAFQLWSPTTPAMLVMGLAMMNGLLTSIMLETLLLRCSMTWGIAFKTAIGMSLVSMIAMELAMNLTDYALVGAAALTWWSVLPSLAAGFIAPWPYNYWRLKKYGKACH</sequence>